<feature type="transmembrane region" description="Helical" evidence="1">
    <location>
        <begin position="45"/>
        <end position="70"/>
    </location>
</feature>
<dbReference type="AlphaFoldDB" id="A0A9P5PJA4"/>
<evidence type="ECO:0000313" key="3">
    <source>
        <dbReference type="EMBL" id="KAF9064284.1"/>
    </source>
</evidence>
<reference evidence="3" key="1">
    <citation type="submission" date="2020-11" db="EMBL/GenBank/DDBJ databases">
        <authorList>
            <consortium name="DOE Joint Genome Institute"/>
            <person name="Ahrendt S."/>
            <person name="Riley R."/>
            <person name="Andreopoulos W."/>
            <person name="Labutti K."/>
            <person name="Pangilinan J."/>
            <person name="Ruiz-Duenas F.J."/>
            <person name="Barrasa J.M."/>
            <person name="Sanchez-Garcia M."/>
            <person name="Camarero S."/>
            <person name="Miyauchi S."/>
            <person name="Serrano A."/>
            <person name="Linde D."/>
            <person name="Babiker R."/>
            <person name="Drula E."/>
            <person name="Ayuso-Fernandez I."/>
            <person name="Pacheco R."/>
            <person name="Padilla G."/>
            <person name="Ferreira P."/>
            <person name="Barriuso J."/>
            <person name="Kellner H."/>
            <person name="Castanera R."/>
            <person name="Alfaro M."/>
            <person name="Ramirez L."/>
            <person name="Pisabarro A.G."/>
            <person name="Kuo A."/>
            <person name="Tritt A."/>
            <person name="Lipzen A."/>
            <person name="He G."/>
            <person name="Yan M."/>
            <person name="Ng V."/>
            <person name="Cullen D."/>
            <person name="Martin F."/>
            <person name="Rosso M.-N."/>
            <person name="Henrissat B."/>
            <person name="Hibbett D."/>
            <person name="Martinez A.T."/>
            <person name="Grigoriev I.V."/>
        </authorList>
    </citation>
    <scope>NUCLEOTIDE SEQUENCE</scope>
    <source>
        <strain evidence="3">AH 40177</strain>
    </source>
</reference>
<dbReference type="OrthoDB" id="3263055at2759"/>
<feature type="transmembrane region" description="Helical" evidence="1">
    <location>
        <begin position="116"/>
        <end position="136"/>
    </location>
</feature>
<dbReference type="PANTHER" id="PTHR40465">
    <property type="entry name" value="CHROMOSOME 1, WHOLE GENOME SHOTGUN SEQUENCE"/>
    <property type="match status" value="1"/>
</dbReference>
<dbReference type="PANTHER" id="PTHR40465:SF1">
    <property type="entry name" value="DUF6534 DOMAIN-CONTAINING PROTEIN"/>
    <property type="match status" value="1"/>
</dbReference>
<feature type="domain" description="DUF6534" evidence="2">
    <location>
        <begin position="158"/>
        <end position="245"/>
    </location>
</feature>
<feature type="transmembrane region" description="Helical" evidence="1">
    <location>
        <begin position="82"/>
        <end position="104"/>
    </location>
</feature>
<protein>
    <recommendedName>
        <fullName evidence="2">DUF6534 domain-containing protein</fullName>
    </recommendedName>
</protein>
<organism evidence="3 4">
    <name type="scientific">Rhodocollybia butyracea</name>
    <dbReference type="NCBI Taxonomy" id="206335"/>
    <lineage>
        <taxon>Eukaryota</taxon>
        <taxon>Fungi</taxon>
        <taxon>Dikarya</taxon>
        <taxon>Basidiomycota</taxon>
        <taxon>Agaricomycotina</taxon>
        <taxon>Agaricomycetes</taxon>
        <taxon>Agaricomycetidae</taxon>
        <taxon>Agaricales</taxon>
        <taxon>Marasmiineae</taxon>
        <taxon>Omphalotaceae</taxon>
        <taxon>Rhodocollybia</taxon>
    </lineage>
</organism>
<accession>A0A9P5PJA4</accession>
<feature type="transmembrane region" description="Helical" evidence="1">
    <location>
        <begin position="12"/>
        <end position="33"/>
    </location>
</feature>
<feature type="transmembrane region" description="Helical" evidence="1">
    <location>
        <begin position="219"/>
        <end position="242"/>
    </location>
</feature>
<keyword evidence="1" id="KW-1133">Transmembrane helix</keyword>
<dbReference type="EMBL" id="JADNRY010000127">
    <property type="protein sequence ID" value="KAF9064284.1"/>
    <property type="molecule type" value="Genomic_DNA"/>
</dbReference>
<sequence>MASMNTTFGMLFDAVVVGAALYGAGCLQGYIYYRKYPEDPWYLKALVGFVLVCDTFQVGMLTACVYQYLVLDFANPDILGDVLNTLIIEIIFSNVIALAIQMLYCWRVWRLSKGSYLLVSILLGVVHNPVYSAAALKLTTWVELARLKNLSMSCNILAAASDIFISAAMVFYLQRLKSGYKKTNHLINRLIIFTFNAGIPVSICALWACISINVWPDTFIYMFFFLLQGRLYTNSLLVMLNSRKYARRGARRAETDATSYVMNSYHDPTRTRNSGLVDDLEFGNAKISQDDASAAIAIRIDTTKHTQSDRQSS</sequence>
<dbReference type="Proteomes" id="UP000772434">
    <property type="component" value="Unassembled WGS sequence"/>
</dbReference>
<evidence type="ECO:0000313" key="4">
    <source>
        <dbReference type="Proteomes" id="UP000772434"/>
    </source>
</evidence>
<feature type="transmembrane region" description="Helical" evidence="1">
    <location>
        <begin position="186"/>
        <end position="213"/>
    </location>
</feature>
<name>A0A9P5PJA4_9AGAR</name>
<keyword evidence="1" id="KW-0472">Membrane</keyword>
<keyword evidence="1" id="KW-0812">Transmembrane</keyword>
<evidence type="ECO:0000256" key="1">
    <source>
        <dbReference type="SAM" id="Phobius"/>
    </source>
</evidence>
<dbReference type="InterPro" id="IPR045339">
    <property type="entry name" value="DUF6534"/>
</dbReference>
<comment type="caution">
    <text evidence="3">The sequence shown here is derived from an EMBL/GenBank/DDBJ whole genome shotgun (WGS) entry which is preliminary data.</text>
</comment>
<proteinExistence type="predicted"/>
<gene>
    <name evidence="3" type="ORF">BDP27DRAFT_1426040</name>
</gene>
<keyword evidence="4" id="KW-1185">Reference proteome</keyword>
<feature type="transmembrane region" description="Helical" evidence="1">
    <location>
        <begin position="156"/>
        <end position="174"/>
    </location>
</feature>
<evidence type="ECO:0000259" key="2">
    <source>
        <dbReference type="Pfam" id="PF20152"/>
    </source>
</evidence>
<dbReference type="Pfam" id="PF20152">
    <property type="entry name" value="DUF6534"/>
    <property type="match status" value="1"/>
</dbReference>